<evidence type="ECO:0000313" key="2">
    <source>
        <dbReference type="Proteomes" id="UP001196980"/>
    </source>
</evidence>
<dbReference type="RefSeq" id="WP_218253198.1">
    <property type="nucleotide sequence ID" value="NZ_JABXWD010000286.1"/>
</dbReference>
<proteinExistence type="predicted"/>
<keyword evidence="2" id="KW-1185">Reference proteome</keyword>
<evidence type="ECO:0008006" key="3">
    <source>
        <dbReference type="Google" id="ProtNLM"/>
    </source>
</evidence>
<dbReference type="EMBL" id="JABXWD010000286">
    <property type="protein sequence ID" value="MBV6342582.1"/>
    <property type="molecule type" value="Genomic_DNA"/>
</dbReference>
<gene>
    <name evidence="1" type="ORF">HWQ67_13415</name>
</gene>
<dbReference type="Proteomes" id="UP001196980">
    <property type="component" value="Unassembled WGS sequence"/>
</dbReference>
<reference evidence="1 2" key="1">
    <citation type="journal article" date="2020" name="J Geophys Res Biogeosci">
        <title>Magnetotaxis as an Adaptation to Enable Bacterial Shuttling of Microbial Sulfur and Sulfur Cycling Across Aquatic Oxic#Anoxic Interfaces.</title>
        <authorList>
            <person name="Li J."/>
            <person name="Liu P."/>
            <person name="Wang J."/>
            <person name="Roberts A.P."/>
            <person name="Pan Y."/>
        </authorList>
    </citation>
    <scope>NUCLEOTIDE SEQUENCE [LARGE SCALE GENOMIC DNA]</scope>
    <source>
        <strain evidence="1 2">MYR-1_YQ</strain>
    </source>
</reference>
<protein>
    <recommendedName>
        <fullName evidence="3">Secreted protein</fullName>
    </recommendedName>
</protein>
<evidence type="ECO:0000313" key="1">
    <source>
        <dbReference type="EMBL" id="MBV6342582.1"/>
    </source>
</evidence>
<organism evidence="1 2">
    <name type="scientific">Candidatus Magnetobacterium casense</name>
    <dbReference type="NCBI Taxonomy" id="1455061"/>
    <lineage>
        <taxon>Bacteria</taxon>
        <taxon>Pseudomonadati</taxon>
        <taxon>Nitrospirota</taxon>
        <taxon>Thermodesulfovibrionia</taxon>
        <taxon>Thermodesulfovibrionales</taxon>
        <taxon>Candidatus Magnetobacteriaceae</taxon>
        <taxon>Candidatus Magnetobacterium</taxon>
    </lineage>
</organism>
<comment type="caution">
    <text evidence="1">The sequence shown here is derived from an EMBL/GenBank/DDBJ whole genome shotgun (WGS) entry which is preliminary data.</text>
</comment>
<accession>A0ABS6S155</accession>
<sequence>MRRTIKKVCVGLAIFSGIAVFLIVPLLTTADELFAHRMHLPDGLVFANGIKCDYPVFSAYSGRQLLGIPFAG</sequence>
<name>A0ABS6S155_9BACT</name>